<dbReference type="Pfam" id="PF00134">
    <property type="entry name" value="Cyclin_N"/>
    <property type="match status" value="1"/>
</dbReference>
<feature type="region of interest" description="Disordered" evidence="5">
    <location>
        <begin position="1"/>
        <end position="62"/>
    </location>
</feature>
<gene>
    <name evidence="8" type="ORF">LSTR_LSTR010995</name>
</gene>
<dbReference type="InParanoid" id="A0A482X6K2"/>
<dbReference type="GO" id="GO:0016538">
    <property type="term" value="F:cyclin-dependent protein serine/threonine kinase regulator activity"/>
    <property type="evidence" value="ECO:0007669"/>
    <property type="project" value="InterPro"/>
</dbReference>
<dbReference type="InterPro" id="IPR048258">
    <property type="entry name" value="Cyclins_cyclin-box"/>
</dbReference>
<dbReference type="SMART" id="SM01332">
    <property type="entry name" value="Cyclin_C"/>
    <property type="match status" value="1"/>
</dbReference>
<dbReference type="SUPFAM" id="SSF47954">
    <property type="entry name" value="Cyclin-like"/>
    <property type="match status" value="2"/>
</dbReference>
<keyword evidence="2 4" id="KW-0195">Cyclin</keyword>
<organism evidence="8 9">
    <name type="scientific">Laodelphax striatellus</name>
    <name type="common">Small brown planthopper</name>
    <name type="synonym">Delphax striatella</name>
    <dbReference type="NCBI Taxonomy" id="195883"/>
    <lineage>
        <taxon>Eukaryota</taxon>
        <taxon>Metazoa</taxon>
        <taxon>Ecdysozoa</taxon>
        <taxon>Arthropoda</taxon>
        <taxon>Hexapoda</taxon>
        <taxon>Insecta</taxon>
        <taxon>Pterygota</taxon>
        <taxon>Neoptera</taxon>
        <taxon>Paraneoptera</taxon>
        <taxon>Hemiptera</taxon>
        <taxon>Auchenorrhyncha</taxon>
        <taxon>Fulgoroidea</taxon>
        <taxon>Delphacidae</taxon>
        <taxon>Criomorphinae</taxon>
        <taxon>Laodelphax</taxon>
    </lineage>
</organism>
<evidence type="ECO:0000313" key="8">
    <source>
        <dbReference type="EMBL" id="RZF40911.1"/>
    </source>
</evidence>
<reference evidence="8 9" key="1">
    <citation type="journal article" date="2017" name="Gigascience">
        <title>Genome sequence of the small brown planthopper, Laodelphax striatellus.</title>
        <authorList>
            <person name="Zhu J."/>
            <person name="Jiang F."/>
            <person name="Wang X."/>
            <person name="Yang P."/>
            <person name="Bao Y."/>
            <person name="Zhao W."/>
            <person name="Wang W."/>
            <person name="Lu H."/>
            <person name="Wang Q."/>
            <person name="Cui N."/>
            <person name="Li J."/>
            <person name="Chen X."/>
            <person name="Luo L."/>
            <person name="Yu J."/>
            <person name="Kang L."/>
            <person name="Cui F."/>
        </authorList>
    </citation>
    <scope>NUCLEOTIDE SEQUENCE [LARGE SCALE GENOMIC DNA]</scope>
    <source>
        <strain evidence="8">Lst14</strain>
    </source>
</reference>
<dbReference type="SMR" id="A0A482X6K2"/>
<evidence type="ECO:0000259" key="6">
    <source>
        <dbReference type="SMART" id="SM00385"/>
    </source>
</evidence>
<dbReference type="InterPro" id="IPR036915">
    <property type="entry name" value="Cyclin-like_sf"/>
</dbReference>
<dbReference type="OrthoDB" id="5590282at2759"/>
<keyword evidence="1" id="KW-0132">Cell division</keyword>
<dbReference type="Gene3D" id="1.10.472.10">
    <property type="entry name" value="Cyclin-like"/>
    <property type="match status" value="2"/>
</dbReference>
<dbReference type="CDD" id="cd20504">
    <property type="entry name" value="CYCLIN_CCNA_rpt1"/>
    <property type="match status" value="1"/>
</dbReference>
<dbReference type="GO" id="GO:0005634">
    <property type="term" value="C:nucleus"/>
    <property type="evidence" value="ECO:0007669"/>
    <property type="project" value="UniProtKB-ARBA"/>
</dbReference>
<dbReference type="InterPro" id="IPR006671">
    <property type="entry name" value="Cyclin_N"/>
</dbReference>
<keyword evidence="9" id="KW-1185">Reference proteome</keyword>
<proteinExistence type="inferred from homology"/>
<dbReference type="Pfam" id="PF02984">
    <property type="entry name" value="Cyclin_C"/>
    <property type="match status" value="1"/>
</dbReference>
<evidence type="ECO:0000256" key="1">
    <source>
        <dbReference type="ARBA" id="ARBA00022618"/>
    </source>
</evidence>
<evidence type="ECO:0000256" key="2">
    <source>
        <dbReference type="ARBA" id="ARBA00023127"/>
    </source>
</evidence>
<comment type="similarity">
    <text evidence="4">Belongs to the cyclin family.</text>
</comment>
<feature type="domain" description="Cyclin-like" evidence="6">
    <location>
        <begin position="374"/>
        <end position="465"/>
    </location>
</feature>
<dbReference type="FunCoup" id="A0A482X6K2">
    <property type="interactions" value="712"/>
</dbReference>
<dbReference type="Proteomes" id="UP000291343">
    <property type="component" value="Unassembled WGS sequence"/>
</dbReference>
<keyword evidence="3" id="KW-0131">Cell cycle</keyword>
<dbReference type="GO" id="GO:0044772">
    <property type="term" value="P:mitotic cell cycle phase transition"/>
    <property type="evidence" value="ECO:0007669"/>
    <property type="project" value="InterPro"/>
</dbReference>
<dbReference type="SMART" id="SM00385">
    <property type="entry name" value="CYCLIN"/>
    <property type="match status" value="2"/>
</dbReference>
<dbReference type="GO" id="GO:0051301">
    <property type="term" value="P:cell division"/>
    <property type="evidence" value="ECO:0007669"/>
    <property type="project" value="UniProtKB-KW"/>
</dbReference>
<protein>
    <submittedName>
        <fullName evidence="8">Uncharacterized protein</fullName>
    </submittedName>
</protein>
<dbReference type="EMBL" id="QKKF02017562">
    <property type="protein sequence ID" value="RZF40911.1"/>
    <property type="molecule type" value="Genomic_DNA"/>
</dbReference>
<dbReference type="PROSITE" id="PS00292">
    <property type="entry name" value="CYCLINS"/>
    <property type="match status" value="1"/>
</dbReference>
<sequence length="512" mass="55892">MSSFGVHVDQENQQQLHGRDGGKGMQNVQKRPVLGVINTNTAKGQSRRNDGKGGVPDKPLQKKTFTVHCDDASDNKPTTRSVAVAGGNGGGLVLRGGKKLDAAAVAATKSATTKPDAATKSVAAAAATKSARPGTQRVGLRALPVPTATVSAATAALAATAIATQEEKLNLSCVAAVPRQPLKDLKVVAAREEEPMSEDSFAESPMHVDRSLVLSPCTPLAKPAAKPRLASHIFDIVEYQEEIFDYLKKAEMRSRAKPYYMRRQPDISYSMRAVLVDWLVEVGEEYKLQTETLYLAVSFIDRFLSQMSVVRAKLQLLGTAAMFVASKYEEIYPPDVAEFVFITDDTYNTNQVLKMEHVILKVLAFDLSIPTPLAFLNHLAVVCDLPDKTKHLAMYLCELSLLEADPYLQFRQSLVACAAIACARHCLLEEGEEGGDGETVWPRQLTAASGYTLKQLAQCMLCLNNTHAKTATNQQQAINDKYKANKWHNVSEIPHKQLTVGENDDEKVILDL</sequence>
<dbReference type="InterPro" id="IPR004367">
    <property type="entry name" value="Cyclin_C-dom"/>
</dbReference>
<evidence type="ECO:0000256" key="5">
    <source>
        <dbReference type="SAM" id="MobiDB-lite"/>
    </source>
</evidence>
<evidence type="ECO:0000259" key="7">
    <source>
        <dbReference type="SMART" id="SM01332"/>
    </source>
</evidence>
<feature type="domain" description="Cyclin-like" evidence="6">
    <location>
        <begin position="277"/>
        <end position="361"/>
    </location>
</feature>
<evidence type="ECO:0000256" key="4">
    <source>
        <dbReference type="RuleBase" id="RU000383"/>
    </source>
</evidence>
<dbReference type="InterPro" id="IPR039361">
    <property type="entry name" value="Cyclin"/>
</dbReference>
<accession>A0A482X6K2</accession>
<name>A0A482X6K2_LAOST</name>
<dbReference type="PANTHER" id="PTHR10177">
    <property type="entry name" value="CYCLINS"/>
    <property type="match status" value="1"/>
</dbReference>
<feature type="domain" description="Cyclin C-terminal" evidence="7">
    <location>
        <begin position="370"/>
        <end position="496"/>
    </location>
</feature>
<evidence type="ECO:0000256" key="3">
    <source>
        <dbReference type="ARBA" id="ARBA00023306"/>
    </source>
</evidence>
<dbReference type="FunFam" id="1.10.472.10:FF:000001">
    <property type="entry name" value="G2/mitotic-specific cyclin"/>
    <property type="match status" value="1"/>
</dbReference>
<dbReference type="STRING" id="195883.A0A482X6K2"/>
<comment type="caution">
    <text evidence="8">The sequence shown here is derived from an EMBL/GenBank/DDBJ whole genome shotgun (WGS) entry which is preliminary data.</text>
</comment>
<evidence type="ECO:0000313" key="9">
    <source>
        <dbReference type="Proteomes" id="UP000291343"/>
    </source>
</evidence>
<dbReference type="AlphaFoldDB" id="A0A482X6K2"/>
<dbReference type="InterPro" id="IPR013763">
    <property type="entry name" value="Cyclin-like_dom"/>
</dbReference>